<feature type="region of interest" description="Disordered" evidence="1">
    <location>
        <begin position="1"/>
        <end position="59"/>
    </location>
</feature>
<organism evidence="2 3">
    <name type="scientific">Claviceps africana</name>
    <dbReference type="NCBI Taxonomy" id="83212"/>
    <lineage>
        <taxon>Eukaryota</taxon>
        <taxon>Fungi</taxon>
        <taxon>Dikarya</taxon>
        <taxon>Ascomycota</taxon>
        <taxon>Pezizomycotina</taxon>
        <taxon>Sordariomycetes</taxon>
        <taxon>Hypocreomycetidae</taxon>
        <taxon>Hypocreales</taxon>
        <taxon>Clavicipitaceae</taxon>
        <taxon>Claviceps</taxon>
    </lineage>
</organism>
<dbReference type="EMBL" id="SRPY01001076">
    <property type="protein sequence ID" value="KAG5914718.1"/>
    <property type="molecule type" value="Genomic_DNA"/>
</dbReference>
<feature type="compositionally biased region" description="Pro residues" evidence="1">
    <location>
        <begin position="44"/>
        <end position="54"/>
    </location>
</feature>
<dbReference type="SUPFAM" id="SSF52777">
    <property type="entry name" value="CoA-dependent acyltransferases"/>
    <property type="match status" value="1"/>
</dbReference>
<gene>
    <name evidence="2" type="ORF">E4U42_000346</name>
</gene>
<dbReference type="Gene3D" id="3.30.559.30">
    <property type="entry name" value="Nonribosomal peptide synthetase, condensation domain"/>
    <property type="match status" value="1"/>
</dbReference>
<evidence type="ECO:0000313" key="3">
    <source>
        <dbReference type="Proteomes" id="UP000811619"/>
    </source>
</evidence>
<dbReference type="Proteomes" id="UP000811619">
    <property type="component" value="Unassembled WGS sequence"/>
</dbReference>
<name>A0A8K0J1S6_9HYPO</name>
<accession>A0A8K0J1S6</accession>
<dbReference type="OrthoDB" id="10656823at2759"/>
<feature type="region of interest" description="Disordered" evidence="1">
    <location>
        <begin position="193"/>
        <end position="219"/>
    </location>
</feature>
<evidence type="ECO:0000256" key="1">
    <source>
        <dbReference type="SAM" id="MobiDB-lite"/>
    </source>
</evidence>
<keyword evidence="3" id="KW-1185">Reference proteome</keyword>
<feature type="compositionally biased region" description="Polar residues" evidence="1">
    <location>
        <begin position="1"/>
        <end position="14"/>
    </location>
</feature>
<dbReference type="AlphaFoldDB" id="A0A8K0J1S6"/>
<protein>
    <submittedName>
        <fullName evidence="2">Uncharacterized protein</fullName>
    </submittedName>
</protein>
<evidence type="ECO:0000313" key="2">
    <source>
        <dbReference type="EMBL" id="KAG5914718.1"/>
    </source>
</evidence>
<reference evidence="2" key="1">
    <citation type="journal article" date="2020" name="bioRxiv">
        <title>Whole genome comparisons of ergot fungi reveals the divergence and evolution of species within the genus Claviceps are the result of varying mechanisms driving genome evolution and host range expansion.</title>
        <authorList>
            <person name="Wyka S.A."/>
            <person name="Mondo S.J."/>
            <person name="Liu M."/>
            <person name="Dettman J."/>
            <person name="Nalam V."/>
            <person name="Broders K.D."/>
        </authorList>
    </citation>
    <scope>NUCLEOTIDE SEQUENCE</scope>
    <source>
        <strain evidence="2">CCC 489</strain>
    </source>
</reference>
<sequence>MSVSNPAQTETSGAQLDGARNMSGPGDPSSSPPEPCILTGFRPAPSPPTVPGPPRFRSTRVDGRDYLSGLKALVDGNDVSAAAVFQAAWALVLRTYLARWHVSLNYAAVRRRPSVTDTTGGSRQPVEMMPCTFRIRADDTLLDVIRQRSAASSRGGDGGSNTCVVYWPEECWSSEQPSQDEMEFVAETEQLAKVRKGQSRRQDESAWVYAGKRKGSSEC</sequence>
<comment type="caution">
    <text evidence="2">The sequence shown here is derived from an EMBL/GenBank/DDBJ whole genome shotgun (WGS) entry which is preliminary data.</text>
</comment>
<proteinExistence type="predicted"/>